<sequence length="534" mass="60215">MEGLQPVWSPTLEDDANSVQGDASDHEHPREPEVGCNEECRIRLRLLRKEIKRLNKKLAGRQKTRRGPGSRTITTKVIYELSCREENSSHKILHPALVLERPTVDQIQTLCTTLRDTSQQLQSLVLQPRERSLFLEYTPRRLSFSFEDLPKPIKLLIFTHLFEYPDTLIHAVSRLDPFVGPAKIPSVGGQRSGLLNRFHMTTSLGKPTCSLTFAIKGNDLLSPFLVCKQWYFWGAHVFYGRNTFAFSSFGELGRFAAGIGPARRQRLQHIELCWVGSQNLTLKGHSRRTQSLAYLCEMFRLRSLKVYLDESSLSAVRRPSESIQHIAYLAKMTDGQPSHRLKRNLHCLQGLDYVKQLRGLRVISFIDLMTMEPVRDWHFTMVLEARGASDWDIVTESYDTEWNPPHSHLESDEDPHIYQAPASVANVTHVSLNASHAPRVPSIPQFGGQAGEEIGEEPVLVEDGEDEGEAAPTNQRLSHGYSPVSQPHPASAQPGANQAAFCNGPPVHHDEHLTPSFRRLEPTPSRNPVGHLVL</sequence>
<dbReference type="EMBL" id="CALLCH030000020">
    <property type="protein sequence ID" value="CAI4219451.1"/>
    <property type="molecule type" value="Genomic_DNA"/>
</dbReference>
<feature type="region of interest" description="Disordered" evidence="2">
    <location>
        <begin position="1"/>
        <end position="34"/>
    </location>
</feature>
<evidence type="ECO:0000313" key="3">
    <source>
        <dbReference type="EMBL" id="CAI4219451.1"/>
    </source>
</evidence>
<keyword evidence="4" id="KW-1185">Reference proteome</keyword>
<feature type="compositionally biased region" description="Basic and acidic residues" evidence="2">
    <location>
        <begin position="507"/>
        <end position="521"/>
    </location>
</feature>
<comment type="caution">
    <text evidence="3">The sequence shown here is derived from an EMBL/GenBank/DDBJ whole genome shotgun (WGS) entry which is preliminary data.</text>
</comment>
<evidence type="ECO:0000256" key="2">
    <source>
        <dbReference type="SAM" id="MobiDB-lite"/>
    </source>
</evidence>
<feature type="region of interest" description="Disordered" evidence="2">
    <location>
        <begin position="463"/>
        <end position="534"/>
    </location>
</feature>
<keyword evidence="1" id="KW-0175">Coiled coil</keyword>
<feature type="coiled-coil region" evidence="1">
    <location>
        <begin position="37"/>
        <end position="64"/>
    </location>
</feature>
<proteinExistence type="predicted"/>
<gene>
    <name evidence="3" type="ORF">PPNO1_LOCUS9012</name>
</gene>
<reference evidence="3" key="1">
    <citation type="submission" date="2022-11" db="EMBL/GenBank/DDBJ databases">
        <authorList>
            <person name="Scott C."/>
            <person name="Bruce N."/>
        </authorList>
    </citation>
    <scope>NUCLEOTIDE SEQUENCE</scope>
</reference>
<dbReference type="Proteomes" id="UP000838763">
    <property type="component" value="Unassembled WGS sequence"/>
</dbReference>
<dbReference type="AlphaFoldDB" id="A0A9P1HBV5"/>
<feature type="compositionally biased region" description="Basic and acidic residues" evidence="2">
    <location>
        <begin position="23"/>
        <end position="34"/>
    </location>
</feature>
<organism evidence="3 4">
    <name type="scientific">Parascedosporium putredinis</name>
    <dbReference type="NCBI Taxonomy" id="1442378"/>
    <lineage>
        <taxon>Eukaryota</taxon>
        <taxon>Fungi</taxon>
        <taxon>Dikarya</taxon>
        <taxon>Ascomycota</taxon>
        <taxon>Pezizomycotina</taxon>
        <taxon>Sordariomycetes</taxon>
        <taxon>Hypocreomycetidae</taxon>
        <taxon>Microascales</taxon>
        <taxon>Microascaceae</taxon>
        <taxon>Parascedosporium</taxon>
    </lineage>
</organism>
<name>A0A9P1HBV5_9PEZI</name>
<evidence type="ECO:0000313" key="4">
    <source>
        <dbReference type="Proteomes" id="UP000838763"/>
    </source>
</evidence>
<dbReference type="OrthoDB" id="3439669at2759"/>
<protein>
    <submittedName>
        <fullName evidence="3">Uncharacterized protein</fullName>
    </submittedName>
</protein>
<accession>A0A9P1HBV5</accession>
<evidence type="ECO:0000256" key="1">
    <source>
        <dbReference type="SAM" id="Coils"/>
    </source>
</evidence>